<dbReference type="AlphaFoldDB" id="A0A9X3TNG1"/>
<evidence type="ECO:0000313" key="1">
    <source>
        <dbReference type="EMBL" id="MDA5107625.1"/>
    </source>
</evidence>
<protein>
    <submittedName>
        <fullName evidence="1">Uncharacterized protein</fullName>
    </submittedName>
</protein>
<comment type="caution">
    <text evidence="1">The sequence shown here is derived from an EMBL/GenBank/DDBJ whole genome shotgun (WGS) entry which is preliminary data.</text>
</comment>
<evidence type="ECO:0000313" key="2">
    <source>
        <dbReference type="Proteomes" id="UP001151071"/>
    </source>
</evidence>
<sequence length="46" mass="5321">MNLTIMYVPVSDRIVRPERLEAFTAFRFFPALLFPAFSRLLASSQT</sequence>
<dbReference type="RefSeq" id="WP_271139578.1">
    <property type="nucleotide sequence ID" value="NZ_JAPYYP010000003.1"/>
</dbReference>
<gene>
    <name evidence="1" type="ORF">O3V59_04570</name>
</gene>
<reference evidence="1" key="1">
    <citation type="submission" date="2022-12" db="EMBL/GenBank/DDBJ databases">
        <title>Draft genome sequence of the thermophilic strain Brevibacillus thermoruber HT42, isolated from Los Humeros, Puebla, Mexico, with biotechnological potential.</title>
        <authorList>
            <person name="Lara Sanchez J."/>
            <person name="Solis Palacios R."/>
            <person name="Bustos Baena A.S."/>
            <person name="Ruz Baez A.E."/>
            <person name="Espinosa Luna G."/>
            <person name="Oliart Ros R.M."/>
        </authorList>
    </citation>
    <scope>NUCLEOTIDE SEQUENCE</scope>
    <source>
        <strain evidence="1">HT42</strain>
    </source>
</reference>
<accession>A0A9X3TNG1</accession>
<name>A0A9X3TNG1_9BACL</name>
<dbReference type="Proteomes" id="UP001151071">
    <property type="component" value="Unassembled WGS sequence"/>
</dbReference>
<dbReference type="EMBL" id="JAPYYP010000003">
    <property type="protein sequence ID" value="MDA5107625.1"/>
    <property type="molecule type" value="Genomic_DNA"/>
</dbReference>
<proteinExistence type="predicted"/>
<keyword evidence="2" id="KW-1185">Reference proteome</keyword>
<organism evidence="1 2">
    <name type="scientific">Brevibacillus thermoruber</name>
    <dbReference type="NCBI Taxonomy" id="33942"/>
    <lineage>
        <taxon>Bacteria</taxon>
        <taxon>Bacillati</taxon>
        <taxon>Bacillota</taxon>
        <taxon>Bacilli</taxon>
        <taxon>Bacillales</taxon>
        <taxon>Paenibacillaceae</taxon>
        <taxon>Brevibacillus</taxon>
    </lineage>
</organism>